<dbReference type="SMART" id="SM00363">
    <property type="entry name" value="S4"/>
    <property type="match status" value="1"/>
</dbReference>
<evidence type="ECO:0000313" key="8">
    <source>
        <dbReference type="EMBL" id="CAC13471.1"/>
    </source>
</evidence>
<dbReference type="GO" id="GO:0016829">
    <property type="term" value="F:lyase activity"/>
    <property type="evidence" value="ECO:0007669"/>
    <property type="project" value="UniProtKB-KW"/>
</dbReference>
<dbReference type="PANTHER" id="PTHR21600:SF44">
    <property type="entry name" value="RIBOSOMAL LARGE SUBUNIT PSEUDOURIDINE SYNTHASE D"/>
    <property type="match status" value="1"/>
</dbReference>
<evidence type="ECO:0000313" key="9">
    <source>
        <dbReference type="Proteomes" id="UP000000528"/>
    </source>
</evidence>
<dbReference type="InterPro" id="IPR006145">
    <property type="entry name" value="PsdUridine_synth_RsuA/RluA"/>
</dbReference>
<dbReference type="AlphaFoldDB" id="Q98QR3"/>
<dbReference type="PIR" id="B90549">
    <property type="entry name" value="B90549"/>
</dbReference>
<evidence type="ECO:0000259" key="7">
    <source>
        <dbReference type="SMART" id="SM00363"/>
    </source>
</evidence>
<dbReference type="BioCyc" id="MPUL272635:G1GT6-299-MONOMER"/>
<organism evidence="9">
    <name type="scientific">Mycoplasmopsis pulmonis (strain UAB CTIP)</name>
    <name type="common">Mycoplasma pulmonis</name>
    <dbReference type="NCBI Taxonomy" id="272635"/>
    <lineage>
        <taxon>Bacteria</taxon>
        <taxon>Bacillati</taxon>
        <taxon>Mycoplasmatota</taxon>
        <taxon>Mycoplasmoidales</taxon>
        <taxon>Metamycoplasmataceae</taxon>
        <taxon>Mycoplasmopsis</taxon>
    </lineage>
</organism>
<dbReference type="Gene3D" id="3.10.290.10">
    <property type="entry name" value="RNA-binding S4 domain"/>
    <property type="match status" value="1"/>
</dbReference>
<dbReference type="GO" id="GO:0120159">
    <property type="term" value="F:rRNA pseudouridine synthase activity"/>
    <property type="evidence" value="ECO:0007669"/>
    <property type="project" value="UniProtKB-ARBA"/>
</dbReference>
<dbReference type="SUPFAM" id="SSF55174">
    <property type="entry name" value="Alpha-L RNA-binding motif"/>
    <property type="match status" value="1"/>
</dbReference>
<protein>
    <recommendedName>
        <fullName evidence="6">Pseudouridine synthase</fullName>
        <ecNumber evidence="6">5.4.99.-</ecNumber>
    </recommendedName>
</protein>
<dbReference type="CDD" id="cd00165">
    <property type="entry name" value="S4"/>
    <property type="match status" value="1"/>
</dbReference>
<evidence type="ECO:0000256" key="5">
    <source>
        <dbReference type="PROSITE-ProRule" id="PRU00182"/>
    </source>
</evidence>
<dbReference type="Pfam" id="PF00849">
    <property type="entry name" value="PseudoU_synth_2"/>
    <property type="match status" value="1"/>
</dbReference>
<dbReference type="GO" id="GO:0000455">
    <property type="term" value="P:enzyme-directed rRNA pseudouridine synthesis"/>
    <property type="evidence" value="ECO:0007669"/>
    <property type="project" value="UniProtKB-ARBA"/>
</dbReference>
<feature type="domain" description="RNA-binding S4" evidence="7">
    <location>
        <begin position="10"/>
        <end position="67"/>
    </location>
</feature>
<dbReference type="Gene3D" id="3.30.2350.10">
    <property type="entry name" value="Pseudouridine synthase"/>
    <property type="match status" value="1"/>
</dbReference>
<dbReference type="InterPro" id="IPR020103">
    <property type="entry name" value="PsdUridine_synth_cat_dom_sf"/>
</dbReference>
<dbReference type="InterPro" id="IPR002942">
    <property type="entry name" value="S4_RNA-bd"/>
</dbReference>
<evidence type="ECO:0000256" key="4">
    <source>
        <dbReference type="PIRSR" id="PIRSR606225-1"/>
    </source>
</evidence>
<dbReference type="GO" id="GO:0003723">
    <property type="term" value="F:RNA binding"/>
    <property type="evidence" value="ECO:0007669"/>
    <property type="project" value="UniProtKB-KW"/>
</dbReference>
<proteinExistence type="inferred from homology"/>
<dbReference type="PANTHER" id="PTHR21600">
    <property type="entry name" value="MITOCHONDRIAL RNA PSEUDOURIDINE SYNTHASE"/>
    <property type="match status" value="1"/>
</dbReference>
<dbReference type="KEGG" id="mpu:MYPU_2980"/>
<dbReference type="Proteomes" id="UP000000528">
    <property type="component" value="Chromosome"/>
</dbReference>
<dbReference type="Pfam" id="PF01479">
    <property type="entry name" value="S4"/>
    <property type="match status" value="1"/>
</dbReference>
<dbReference type="STRING" id="272635.gene:17576889"/>
<dbReference type="InterPro" id="IPR006225">
    <property type="entry name" value="PsdUridine_synth_RluC/D"/>
</dbReference>
<dbReference type="EMBL" id="AL445564">
    <property type="protein sequence ID" value="CAC13471.1"/>
    <property type="molecule type" value="Genomic_DNA"/>
</dbReference>
<dbReference type="HOGENOM" id="CLU_016902_4_4_14"/>
<keyword evidence="3 6" id="KW-0413">Isomerase</keyword>
<dbReference type="InterPro" id="IPR050188">
    <property type="entry name" value="RluA_PseudoU_synthase"/>
</dbReference>
<keyword evidence="9" id="KW-1185">Reference proteome</keyword>
<comment type="catalytic activity">
    <reaction evidence="1 6">
        <text>a uridine in RNA = a pseudouridine in RNA</text>
        <dbReference type="Rhea" id="RHEA:48348"/>
        <dbReference type="Rhea" id="RHEA-COMP:12068"/>
        <dbReference type="Rhea" id="RHEA-COMP:12069"/>
        <dbReference type="ChEBI" id="CHEBI:65314"/>
        <dbReference type="ChEBI" id="CHEBI:65315"/>
    </reaction>
</comment>
<dbReference type="RefSeq" id="WP_010925102.1">
    <property type="nucleotide sequence ID" value="NC_002771.1"/>
</dbReference>
<gene>
    <name evidence="8" type="ordered locus">MYPU_2980</name>
</gene>
<comment type="function">
    <text evidence="6">Responsible for synthesis of pseudouridine from uracil.</text>
</comment>
<evidence type="ECO:0000256" key="6">
    <source>
        <dbReference type="RuleBase" id="RU362028"/>
    </source>
</evidence>
<keyword evidence="8" id="KW-0456">Lyase</keyword>
<dbReference type="InterPro" id="IPR006224">
    <property type="entry name" value="PsdUridine_synth_RluA-like_CS"/>
</dbReference>
<name>Q98QR3_MYCPU</name>
<dbReference type="EC" id="5.4.99.-" evidence="6"/>
<evidence type="ECO:0000256" key="3">
    <source>
        <dbReference type="ARBA" id="ARBA00023235"/>
    </source>
</evidence>
<sequence>MLKMTSKYSERIDKYISDNSAISRNDIKSLILEKAVFVNGKVIQKPNFILKPDAEIEVIKVIDKTIDLKPEKMDLDIVYEDEHLIVINKPSGLVVHPAPGHYSQTLVNGLIYHFKNLSNENGLLRPGIVHRIDKDTSGLLIIAKTNQVHQLLAKMLKNHEIKRSYIAIVEGFFENKIVHLNLPIGRSQKDRKKMEITNNNSKNAITHVYLIKQFYYEKQPLSLVECQLETGRTHQIRVHLNYFKHPVWNDPLYGKSFSDYGQYLHAYKLFFVHPITNQELTFEIPMPEEFQRIINN</sequence>
<dbReference type="CDD" id="cd02869">
    <property type="entry name" value="PseudoU_synth_RluA_like"/>
    <property type="match status" value="1"/>
</dbReference>
<dbReference type="eggNOG" id="COG0564">
    <property type="taxonomic scope" value="Bacteria"/>
</dbReference>
<reference evidence="8 9" key="1">
    <citation type="journal article" date="2001" name="Nucleic Acids Res.">
        <title>The complete genome sequence of the murine respiratory pathogen Mycoplasma pulmonis.</title>
        <authorList>
            <person name="Chambaud I."/>
            <person name="Heilig R."/>
            <person name="Ferris S."/>
            <person name="Barbe V."/>
            <person name="Samson D."/>
            <person name="Galisson F."/>
            <person name="Moszer I."/>
            <person name="Dybvig K."/>
            <person name="Wroblewski H."/>
            <person name="Viari A."/>
            <person name="Rocha E.P.C."/>
            <person name="Blanchard A."/>
        </authorList>
    </citation>
    <scope>NUCLEOTIDE SEQUENCE [LARGE SCALE GENOMIC DNA]</scope>
    <source>
        <strain evidence="8 9">UAB CTIP</strain>
    </source>
</reference>
<feature type="active site" evidence="4">
    <location>
        <position position="133"/>
    </location>
</feature>
<dbReference type="PROSITE" id="PS01129">
    <property type="entry name" value="PSI_RLU"/>
    <property type="match status" value="1"/>
</dbReference>
<dbReference type="NCBIfam" id="TIGR00005">
    <property type="entry name" value="rluA_subfam"/>
    <property type="match status" value="1"/>
</dbReference>
<evidence type="ECO:0000256" key="2">
    <source>
        <dbReference type="ARBA" id="ARBA00010876"/>
    </source>
</evidence>
<dbReference type="SUPFAM" id="SSF55120">
    <property type="entry name" value="Pseudouridine synthase"/>
    <property type="match status" value="1"/>
</dbReference>
<accession>Q98QR3</accession>
<comment type="similarity">
    <text evidence="2 6">Belongs to the pseudouridine synthase RluA family.</text>
</comment>
<dbReference type="InterPro" id="IPR036986">
    <property type="entry name" value="S4_RNA-bd_sf"/>
</dbReference>
<evidence type="ECO:0000256" key="1">
    <source>
        <dbReference type="ARBA" id="ARBA00000073"/>
    </source>
</evidence>
<dbReference type="PROSITE" id="PS50889">
    <property type="entry name" value="S4"/>
    <property type="match status" value="1"/>
</dbReference>
<keyword evidence="5" id="KW-0694">RNA-binding</keyword>